<name>A0ABS4J983_9BACL</name>
<accession>A0ABS4J983</accession>
<feature type="non-terminal residue" evidence="1">
    <location>
        <position position="1"/>
    </location>
</feature>
<evidence type="ECO:0000313" key="2">
    <source>
        <dbReference type="Proteomes" id="UP001519287"/>
    </source>
</evidence>
<gene>
    <name evidence="1" type="ORF">J2Z66_007278</name>
</gene>
<dbReference type="EMBL" id="JAGGLB010000036">
    <property type="protein sequence ID" value="MBP1995636.1"/>
    <property type="molecule type" value="Genomic_DNA"/>
</dbReference>
<organism evidence="1 2">
    <name type="scientific">Paenibacillus eucommiae</name>
    <dbReference type="NCBI Taxonomy" id="1355755"/>
    <lineage>
        <taxon>Bacteria</taxon>
        <taxon>Bacillati</taxon>
        <taxon>Bacillota</taxon>
        <taxon>Bacilli</taxon>
        <taxon>Bacillales</taxon>
        <taxon>Paenibacillaceae</taxon>
        <taxon>Paenibacillus</taxon>
    </lineage>
</organism>
<dbReference type="RefSeq" id="WP_209977422.1">
    <property type="nucleotide sequence ID" value="NZ_JAGGLB010000036.1"/>
</dbReference>
<evidence type="ECO:0000313" key="1">
    <source>
        <dbReference type="EMBL" id="MBP1995636.1"/>
    </source>
</evidence>
<keyword evidence="2" id="KW-1185">Reference proteome</keyword>
<comment type="caution">
    <text evidence="1">The sequence shown here is derived from an EMBL/GenBank/DDBJ whole genome shotgun (WGS) entry which is preliminary data.</text>
</comment>
<sequence>SLGLHHPPSQINIWRFHEFPFSSIHKLLDTTPDKGFSPILVMKIITKMLIHLEILALTMKNIVNAHTQFDSGETGCY</sequence>
<proteinExistence type="predicted"/>
<dbReference type="Proteomes" id="UP001519287">
    <property type="component" value="Unassembled WGS sequence"/>
</dbReference>
<protein>
    <submittedName>
        <fullName evidence="1">Uncharacterized protein</fullName>
    </submittedName>
</protein>
<reference evidence="1 2" key="1">
    <citation type="submission" date="2021-03" db="EMBL/GenBank/DDBJ databases">
        <title>Genomic Encyclopedia of Type Strains, Phase IV (KMG-IV): sequencing the most valuable type-strain genomes for metagenomic binning, comparative biology and taxonomic classification.</title>
        <authorList>
            <person name="Goeker M."/>
        </authorList>
    </citation>
    <scope>NUCLEOTIDE SEQUENCE [LARGE SCALE GENOMIC DNA]</scope>
    <source>
        <strain evidence="1 2">DSM 26048</strain>
    </source>
</reference>